<protein>
    <recommendedName>
        <fullName evidence="2">PNPLA domain-containing protein</fullName>
    </recommendedName>
</protein>
<gene>
    <name evidence="3" type="ORF">NSJP_2206</name>
</gene>
<name>A0A1W1I5S9_9BACT</name>
<dbReference type="KEGG" id="nja:NSJP_2206"/>
<dbReference type="Gene3D" id="3.40.1090.10">
    <property type="entry name" value="Cytosolic phospholipase A2 catalytic domain"/>
    <property type="match status" value="2"/>
</dbReference>
<dbReference type="GO" id="GO:0006629">
    <property type="term" value="P:lipid metabolic process"/>
    <property type="evidence" value="ECO:0007669"/>
    <property type="project" value="UniProtKB-KW"/>
</dbReference>
<accession>A0A1W1I5S9</accession>
<reference evidence="3 4" key="1">
    <citation type="submission" date="2017-03" db="EMBL/GenBank/DDBJ databases">
        <authorList>
            <person name="Afonso C.L."/>
            <person name="Miller P.J."/>
            <person name="Scott M.A."/>
            <person name="Spackman E."/>
            <person name="Goraichik I."/>
            <person name="Dimitrov K.M."/>
            <person name="Suarez D.L."/>
            <person name="Swayne D.E."/>
        </authorList>
    </citation>
    <scope>NUCLEOTIDE SEQUENCE [LARGE SCALE GENOMIC DNA]</scope>
    <source>
        <strain evidence="3">Genome sequencing of Nitrospira japonica strain NJ11</strain>
    </source>
</reference>
<dbReference type="InterPro" id="IPR002641">
    <property type="entry name" value="PNPLA_dom"/>
</dbReference>
<dbReference type="InterPro" id="IPR016035">
    <property type="entry name" value="Acyl_Trfase/lysoPLipase"/>
</dbReference>
<sequence length="470" mass="53203">MKRAGIAIVGILALIVLLVRTVDWEFARPTMNAPLPKWHPEYGYRFANLPPTVDRNSDSLFIIASFSGGGARASALSYGVLKELAKTPIVWEGYRKRLIDEVTMINALSGGSFTAAYYALYHDRIFRDFESRFLRKDWESELRARILRSPSNWIRLWSPYFGRAHIFAELLDEALFDGATFNDLASSDQRPIVILHASDMATVSRFEFNQRQFDLICSDLSQLHLSVATASSSALPMVLSPISLKNYAGQCGFDPPRYLLEDNRNPNGRTRRNELRSYLDSEARPYIHLLDGGLADNIGMRGVLELSALVDDIESSLELLGAKKIKKLVYLMVSAETMPDLNHYKLDEIPSLTRALNALIDIPINRYSDDTFKLMRQAVSEWRIQLRNRVRTEGGVFTPDVEIYFINASLSELEDPDEQARLMRIPTNLALSGSEVDHLISAASKLLRNDKEYQRLLRDLETEAGKGIIH</sequence>
<dbReference type="Proteomes" id="UP000192042">
    <property type="component" value="Chromosome I"/>
</dbReference>
<proteinExistence type="predicted"/>
<evidence type="ECO:0000259" key="2">
    <source>
        <dbReference type="Pfam" id="PF01734"/>
    </source>
</evidence>
<dbReference type="AlphaFoldDB" id="A0A1W1I5S9"/>
<keyword evidence="4" id="KW-1185">Reference proteome</keyword>
<evidence type="ECO:0000313" key="4">
    <source>
        <dbReference type="Proteomes" id="UP000192042"/>
    </source>
</evidence>
<dbReference type="Pfam" id="PF01734">
    <property type="entry name" value="Patatin"/>
    <property type="match status" value="1"/>
</dbReference>
<keyword evidence="1" id="KW-0443">Lipid metabolism</keyword>
<dbReference type="SUPFAM" id="SSF52151">
    <property type="entry name" value="FabD/lysophospholipase-like"/>
    <property type="match status" value="1"/>
</dbReference>
<evidence type="ECO:0000256" key="1">
    <source>
        <dbReference type="ARBA" id="ARBA00023098"/>
    </source>
</evidence>
<organism evidence="3 4">
    <name type="scientific">Nitrospira japonica</name>
    <dbReference type="NCBI Taxonomy" id="1325564"/>
    <lineage>
        <taxon>Bacteria</taxon>
        <taxon>Pseudomonadati</taxon>
        <taxon>Nitrospirota</taxon>
        <taxon>Nitrospiria</taxon>
        <taxon>Nitrospirales</taxon>
        <taxon>Nitrospiraceae</taxon>
        <taxon>Nitrospira</taxon>
    </lineage>
</organism>
<dbReference type="OrthoDB" id="8541087at2"/>
<dbReference type="RefSeq" id="WP_080886771.1">
    <property type="nucleotide sequence ID" value="NZ_LT828648.1"/>
</dbReference>
<evidence type="ECO:0000313" key="3">
    <source>
        <dbReference type="EMBL" id="SLM48378.1"/>
    </source>
</evidence>
<dbReference type="EMBL" id="LT828648">
    <property type="protein sequence ID" value="SLM48378.1"/>
    <property type="molecule type" value="Genomic_DNA"/>
</dbReference>
<feature type="domain" description="PNPLA" evidence="2">
    <location>
        <begin position="65"/>
        <end position="300"/>
    </location>
</feature>